<evidence type="ECO:0000313" key="6">
    <source>
        <dbReference type="EMBL" id="NDY42932.1"/>
    </source>
</evidence>
<dbReference type="GO" id="GO:0000155">
    <property type="term" value="F:phosphorelay sensor kinase activity"/>
    <property type="evidence" value="ECO:0007669"/>
    <property type="project" value="TreeGrafter"/>
</dbReference>
<evidence type="ECO:0000259" key="5">
    <source>
        <dbReference type="PROSITE" id="PS50109"/>
    </source>
</evidence>
<dbReference type="AlphaFoldDB" id="A0A6N9TNR1"/>
<evidence type="ECO:0000313" key="7">
    <source>
        <dbReference type="Proteomes" id="UP000469346"/>
    </source>
</evidence>
<dbReference type="Pfam" id="PF02518">
    <property type="entry name" value="HATPase_c"/>
    <property type="match status" value="1"/>
</dbReference>
<dbReference type="PROSITE" id="PS50109">
    <property type="entry name" value="HIS_KIN"/>
    <property type="match status" value="1"/>
</dbReference>
<gene>
    <name evidence="6" type="ORF">G3N55_08770</name>
</gene>
<dbReference type="RefSeq" id="WP_163299058.1">
    <property type="nucleotide sequence ID" value="NZ_JAAGRR010000101.1"/>
</dbReference>
<dbReference type="GO" id="GO:0005886">
    <property type="term" value="C:plasma membrane"/>
    <property type="evidence" value="ECO:0007669"/>
    <property type="project" value="TreeGrafter"/>
</dbReference>
<organism evidence="6 7">
    <name type="scientific">Dissulfurirhabdus thermomarina</name>
    <dbReference type="NCBI Taxonomy" id="1765737"/>
    <lineage>
        <taxon>Bacteria</taxon>
        <taxon>Deltaproteobacteria</taxon>
        <taxon>Dissulfurirhabdaceae</taxon>
        <taxon>Dissulfurirhabdus</taxon>
    </lineage>
</organism>
<name>A0A6N9TNR1_DISTH</name>
<dbReference type="SMART" id="SM00387">
    <property type="entry name" value="HATPase_c"/>
    <property type="match status" value="1"/>
</dbReference>
<dbReference type="PANTHER" id="PTHR43047:SF72">
    <property type="entry name" value="OSMOSENSING HISTIDINE PROTEIN KINASE SLN1"/>
    <property type="match status" value="1"/>
</dbReference>
<dbReference type="SUPFAM" id="SSF55874">
    <property type="entry name" value="ATPase domain of HSP90 chaperone/DNA topoisomerase II/histidine kinase"/>
    <property type="match status" value="1"/>
</dbReference>
<evidence type="ECO:0000256" key="2">
    <source>
        <dbReference type="ARBA" id="ARBA00012438"/>
    </source>
</evidence>
<accession>A0A6N9TNR1</accession>
<keyword evidence="4 6" id="KW-0418">Kinase</keyword>
<dbReference type="PANTHER" id="PTHR43047">
    <property type="entry name" value="TWO-COMPONENT HISTIDINE PROTEIN KINASE"/>
    <property type="match status" value="1"/>
</dbReference>
<proteinExistence type="predicted"/>
<dbReference type="InterPro" id="IPR003594">
    <property type="entry name" value="HATPase_dom"/>
</dbReference>
<sequence length="476" mass="54677">MPPYTDSADPPELSSVLSRIRKKRDDYEIYNFDKVQGRALRAFFDLAQEFETLDNFYRVCVFVPKVFMGFDSCLYLVQRETGRLLTVCDSLNGLNVRDMPPPEGIRLEDRPYELEDSYVIPIRGNRRLIATLPVDQWEEIIGVYEVFPLGRLDAGDRLFFEKYANRIGYNLHYKQMALQNVRHLRFIATLVADIEHNVLVPNMHYQVFFRDLRRRIGELERIAQGMAQKIEEKRAEDCPDLGEMEALQQSLSGLSRQLLEQYEAVEKHYRNTSLFLESLLRRDHFERGQLVPRIRQCNVRREVIDPQLARYRERLERSGIRIDDLLGGVPADEDYPLSVDVGLLSQVYANFFSNALKYCREVTNEHGEPVKFMAYGREMLPDFFGPGKHGVKFNVFTTGPAIPDEEAGRLYEEGYRARSAAGQPGSGHGLHFVKKVVEVHGGVTGYEPRPLGNNFFFILPLSAEIPSPEELAPAGS</sequence>
<protein>
    <recommendedName>
        <fullName evidence="2">histidine kinase</fullName>
        <ecNumber evidence="2">2.7.13.3</ecNumber>
    </recommendedName>
</protein>
<evidence type="ECO:0000256" key="4">
    <source>
        <dbReference type="ARBA" id="ARBA00022777"/>
    </source>
</evidence>
<comment type="caution">
    <text evidence="6">The sequence shown here is derived from an EMBL/GenBank/DDBJ whole genome shotgun (WGS) entry which is preliminary data.</text>
</comment>
<dbReference type="InterPro" id="IPR005467">
    <property type="entry name" value="His_kinase_dom"/>
</dbReference>
<dbReference type="GO" id="GO:0009927">
    <property type="term" value="F:histidine phosphotransfer kinase activity"/>
    <property type="evidence" value="ECO:0007669"/>
    <property type="project" value="TreeGrafter"/>
</dbReference>
<dbReference type="EMBL" id="JAAGRR010000101">
    <property type="protein sequence ID" value="NDY42932.1"/>
    <property type="molecule type" value="Genomic_DNA"/>
</dbReference>
<dbReference type="EC" id="2.7.13.3" evidence="2"/>
<evidence type="ECO:0000256" key="3">
    <source>
        <dbReference type="ARBA" id="ARBA00022679"/>
    </source>
</evidence>
<feature type="domain" description="Histidine kinase" evidence="5">
    <location>
        <begin position="344"/>
        <end position="463"/>
    </location>
</feature>
<dbReference type="Proteomes" id="UP000469346">
    <property type="component" value="Unassembled WGS sequence"/>
</dbReference>
<evidence type="ECO:0000256" key="1">
    <source>
        <dbReference type="ARBA" id="ARBA00000085"/>
    </source>
</evidence>
<reference evidence="6 7" key="1">
    <citation type="submission" date="2020-02" db="EMBL/GenBank/DDBJ databases">
        <title>Comparative genomics of sulfur disproportionating microorganisms.</title>
        <authorList>
            <person name="Ward L.M."/>
            <person name="Bertran E."/>
            <person name="Johnston D.T."/>
        </authorList>
    </citation>
    <scope>NUCLEOTIDE SEQUENCE [LARGE SCALE GENOMIC DNA]</scope>
    <source>
        <strain evidence="6 7">DSM 100025</strain>
    </source>
</reference>
<keyword evidence="7" id="KW-1185">Reference proteome</keyword>
<dbReference type="InterPro" id="IPR036890">
    <property type="entry name" value="HATPase_C_sf"/>
</dbReference>
<dbReference type="Gene3D" id="3.30.565.10">
    <property type="entry name" value="Histidine kinase-like ATPase, C-terminal domain"/>
    <property type="match status" value="1"/>
</dbReference>
<comment type="catalytic activity">
    <reaction evidence="1">
        <text>ATP + protein L-histidine = ADP + protein N-phospho-L-histidine.</text>
        <dbReference type="EC" id="2.7.13.3"/>
    </reaction>
</comment>
<keyword evidence="3" id="KW-0808">Transferase</keyword>
<dbReference type="InterPro" id="IPR004358">
    <property type="entry name" value="Sig_transdc_His_kin-like_C"/>
</dbReference>
<dbReference type="PRINTS" id="PR00344">
    <property type="entry name" value="BCTRLSENSOR"/>
</dbReference>